<reference evidence="3 4" key="1">
    <citation type="submission" date="2014-12" db="EMBL/GenBank/DDBJ databases">
        <title>Denitrispirillum autotrophicum gen. nov., sp. nov., Denitrifying, Facultatively Autotrophic Bacteria Isolated from Rice Paddy Soil.</title>
        <authorList>
            <person name="Ishii S."/>
            <person name="Ashida N."/>
            <person name="Ohno H."/>
            <person name="Otsuka S."/>
            <person name="Yokota A."/>
            <person name="Senoo K."/>
        </authorList>
    </citation>
    <scope>NUCLEOTIDE SEQUENCE [LARGE SCALE GENOMIC DNA]</scope>
    <source>
        <strain evidence="3 4">TSA66</strain>
    </source>
</reference>
<gene>
    <name evidence="3" type="ORF">TSA66_21385</name>
</gene>
<keyword evidence="1" id="KW-0812">Transmembrane</keyword>
<dbReference type="Proteomes" id="UP000031572">
    <property type="component" value="Unassembled WGS sequence"/>
</dbReference>
<sequence>MWWGDGWGAMTWGWMALMHIVWGVLIVGGMAALLLWALGHLFRPWRGGGEDRALEILRERYARGEISREEYEERRKVLKG</sequence>
<feature type="domain" description="SHOCT" evidence="2">
    <location>
        <begin position="53"/>
        <end position="78"/>
    </location>
</feature>
<comment type="caution">
    <text evidence="3">The sequence shown here is derived from an EMBL/GenBank/DDBJ whole genome shotgun (WGS) entry which is preliminary data.</text>
</comment>
<dbReference type="Pfam" id="PF09851">
    <property type="entry name" value="SHOCT"/>
    <property type="match status" value="1"/>
</dbReference>
<feature type="transmembrane region" description="Helical" evidence="1">
    <location>
        <begin position="12"/>
        <end position="38"/>
    </location>
</feature>
<dbReference type="AlphaFoldDB" id="A0A0C2C0T4"/>
<evidence type="ECO:0000313" key="3">
    <source>
        <dbReference type="EMBL" id="KIF83901.1"/>
    </source>
</evidence>
<dbReference type="InterPro" id="IPR018649">
    <property type="entry name" value="SHOCT"/>
</dbReference>
<dbReference type="EMBL" id="JWJG01000028">
    <property type="protein sequence ID" value="KIF83901.1"/>
    <property type="molecule type" value="Genomic_DNA"/>
</dbReference>
<evidence type="ECO:0000256" key="1">
    <source>
        <dbReference type="SAM" id="Phobius"/>
    </source>
</evidence>
<keyword evidence="1" id="KW-1133">Transmembrane helix</keyword>
<proteinExistence type="predicted"/>
<keyword evidence="4" id="KW-1185">Reference proteome</keyword>
<evidence type="ECO:0000259" key="2">
    <source>
        <dbReference type="Pfam" id="PF09851"/>
    </source>
</evidence>
<accession>A0A0C2C0T4</accession>
<organism evidence="3 4">
    <name type="scientific">Noviherbaspirillum autotrophicum</name>
    <dbReference type="NCBI Taxonomy" id="709839"/>
    <lineage>
        <taxon>Bacteria</taxon>
        <taxon>Pseudomonadati</taxon>
        <taxon>Pseudomonadota</taxon>
        <taxon>Betaproteobacteria</taxon>
        <taxon>Burkholderiales</taxon>
        <taxon>Oxalobacteraceae</taxon>
        <taxon>Noviherbaspirillum</taxon>
    </lineage>
</organism>
<name>A0A0C2C0T4_9BURK</name>
<protein>
    <recommendedName>
        <fullName evidence="2">SHOCT domain-containing protein</fullName>
    </recommendedName>
</protein>
<evidence type="ECO:0000313" key="4">
    <source>
        <dbReference type="Proteomes" id="UP000031572"/>
    </source>
</evidence>
<keyword evidence="1" id="KW-0472">Membrane</keyword>